<reference evidence="3 4" key="1">
    <citation type="submission" date="2024-05" db="EMBL/GenBank/DDBJ databases">
        <authorList>
            <person name="Wallberg A."/>
        </authorList>
    </citation>
    <scope>NUCLEOTIDE SEQUENCE [LARGE SCALE GENOMIC DNA]</scope>
</reference>
<keyword evidence="4" id="KW-1185">Reference proteome</keyword>
<dbReference type="InterPro" id="IPR018114">
    <property type="entry name" value="TRYPSIN_HIS"/>
</dbReference>
<dbReference type="SUPFAM" id="SSF50494">
    <property type="entry name" value="Trypsin-like serine proteases"/>
    <property type="match status" value="1"/>
</dbReference>
<keyword evidence="1" id="KW-1015">Disulfide bond</keyword>
<dbReference type="GO" id="GO:0004252">
    <property type="term" value="F:serine-type endopeptidase activity"/>
    <property type="evidence" value="ECO:0007669"/>
    <property type="project" value="InterPro"/>
</dbReference>
<dbReference type="InterPro" id="IPR001254">
    <property type="entry name" value="Trypsin_dom"/>
</dbReference>
<feature type="domain" description="Peptidase S1" evidence="2">
    <location>
        <begin position="200"/>
        <end position="247"/>
    </location>
</feature>
<dbReference type="Gene3D" id="2.60.120.290">
    <property type="entry name" value="Spermadhesin, CUB domain"/>
    <property type="match status" value="1"/>
</dbReference>
<dbReference type="AlphaFoldDB" id="A0AAV2SGG7"/>
<dbReference type="InterPro" id="IPR009003">
    <property type="entry name" value="Peptidase_S1_PA"/>
</dbReference>
<dbReference type="InterPro" id="IPR035914">
    <property type="entry name" value="Sperma_CUB_dom_sf"/>
</dbReference>
<dbReference type="SUPFAM" id="SSF49854">
    <property type="entry name" value="Spermadhesin, CUB domain"/>
    <property type="match status" value="1"/>
</dbReference>
<dbReference type="PROSITE" id="PS00134">
    <property type="entry name" value="TRYPSIN_HIS"/>
    <property type="match status" value="1"/>
</dbReference>
<dbReference type="PANTHER" id="PTHR24252:SF7">
    <property type="entry name" value="HYALIN"/>
    <property type="match status" value="1"/>
</dbReference>
<dbReference type="GO" id="GO:0006508">
    <property type="term" value="P:proteolysis"/>
    <property type="evidence" value="ECO:0007669"/>
    <property type="project" value="InterPro"/>
</dbReference>
<evidence type="ECO:0000259" key="2">
    <source>
        <dbReference type="PROSITE" id="PS50240"/>
    </source>
</evidence>
<feature type="non-terminal residue" evidence="3">
    <location>
        <position position="247"/>
    </location>
</feature>
<dbReference type="Proteomes" id="UP001497623">
    <property type="component" value="Unassembled WGS sequence"/>
</dbReference>
<dbReference type="PROSITE" id="PS50240">
    <property type="entry name" value="TRYPSIN_DOM"/>
    <property type="match status" value="1"/>
</dbReference>
<dbReference type="Pfam" id="PF00089">
    <property type="entry name" value="Trypsin"/>
    <property type="match status" value="1"/>
</dbReference>
<gene>
    <name evidence="3" type="ORF">MNOR_LOCUS36457</name>
</gene>
<evidence type="ECO:0000256" key="1">
    <source>
        <dbReference type="ARBA" id="ARBA00023157"/>
    </source>
</evidence>
<dbReference type="Gene3D" id="2.40.10.10">
    <property type="entry name" value="Trypsin-like serine proteases"/>
    <property type="match status" value="1"/>
</dbReference>
<proteinExistence type="predicted"/>
<protein>
    <recommendedName>
        <fullName evidence="2">Peptidase S1 domain-containing protein</fullName>
    </recommendedName>
</protein>
<dbReference type="InterPro" id="IPR043504">
    <property type="entry name" value="Peptidase_S1_PA_chymotrypsin"/>
</dbReference>
<evidence type="ECO:0000313" key="3">
    <source>
        <dbReference type="EMBL" id="CAL4190386.1"/>
    </source>
</evidence>
<accession>A0AAV2SGG7</accession>
<evidence type="ECO:0000313" key="4">
    <source>
        <dbReference type="Proteomes" id="UP001497623"/>
    </source>
</evidence>
<comment type="caution">
    <text evidence="3">The sequence shown here is derived from an EMBL/GenBank/DDBJ whole genome shotgun (WGS) entry which is preliminary data.</text>
</comment>
<organism evidence="3 4">
    <name type="scientific">Meganyctiphanes norvegica</name>
    <name type="common">Northern krill</name>
    <name type="synonym">Thysanopoda norvegica</name>
    <dbReference type="NCBI Taxonomy" id="48144"/>
    <lineage>
        <taxon>Eukaryota</taxon>
        <taxon>Metazoa</taxon>
        <taxon>Ecdysozoa</taxon>
        <taxon>Arthropoda</taxon>
        <taxon>Crustacea</taxon>
        <taxon>Multicrustacea</taxon>
        <taxon>Malacostraca</taxon>
        <taxon>Eumalacostraca</taxon>
        <taxon>Eucarida</taxon>
        <taxon>Euphausiacea</taxon>
        <taxon>Euphausiidae</taxon>
        <taxon>Meganyctiphanes</taxon>
    </lineage>
</organism>
<dbReference type="EMBL" id="CAXKWB010066688">
    <property type="protein sequence ID" value="CAL4190386.1"/>
    <property type="molecule type" value="Genomic_DNA"/>
</dbReference>
<name>A0AAV2SGG7_MEGNR</name>
<dbReference type="PANTHER" id="PTHR24252">
    <property type="entry name" value="ACROSIN-RELATED"/>
    <property type="match status" value="1"/>
</dbReference>
<sequence length="247" mass="26901">MNENRVGKFEKPYMTVAFKYCGSDSPNSVTLTEDVAVQKSTTLSISLKFTYRKFHSSGRVVRVLKQMVGSQNQPMMLTGHMCPMPYTFSQCQWDTCANPSSGSITVTCSAFAMQPSRRGRCRDYLKIGKTKYCGSDGPNSVAVTVRRFLKISFKSDRRLNNLGFTCTATVGGTVVTLPPVVTNPPSGRCVCGKANRGTRIVGGQTTEVNEYPWQVALVSRGSSGVFCGGSLINDRWVLTAAHCTQSG</sequence>